<dbReference type="Proteomes" id="UP001186944">
    <property type="component" value="Unassembled WGS sequence"/>
</dbReference>
<dbReference type="SUPFAM" id="SSF52540">
    <property type="entry name" value="P-loop containing nucleoside triphosphate hydrolases"/>
    <property type="match status" value="1"/>
</dbReference>
<dbReference type="InterPro" id="IPR006703">
    <property type="entry name" value="G_AIG1"/>
</dbReference>
<keyword evidence="3" id="KW-0342">GTP-binding</keyword>
<evidence type="ECO:0000256" key="2">
    <source>
        <dbReference type="ARBA" id="ARBA00022741"/>
    </source>
</evidence>
<dbReference type="Gene3D" id="3.40.50.300">
    <property type="entry name" value="P-loop containing nucleotide triphosphate hydrolases"/>
    <property type="match status" value="1"/>
</dbReference>
<dbReference type="GO" id="GO:0005525">
    <property type="term" value="F:GTP binding"/>
    <property type="evidence" value="ECO:0007669"/>
    <property type="project" value="UniProtKB-KW"/>
</dbReference>
<keyword evidence="7" id="KW-1185">Reference proteome</keyword>
<evidence type="ECO:0000313" key="6">
    <source>
        <dbReference type="EMBL" id="KAK3097130.1"/>
    </source>
</evidence>
<dbReference type="Pfam" id="PF04548">
    <property type="entry name" value="AIG1"/>
    <property type="match status" value="1"/>
</dbReference>
<keyword evidence="2" id="KW-0547">Nucleotide-binding</keyword>
<feature type="region of interest" description="Disordered" evidence="4">
    <location>
        <begin position="381"/>
        <end position="404"/>
    </location>
</feature>
<reference evidence="6" key="1">
    <citation type="submission" date="2019-08" db="EMBL/GenBank/DDBJ databases">
        <title>The improved chromosome-level genome for the pearl oyster Pinctada fucata martensii using PacBio sequencing and Hi-C.</title>
        <authorList>
            <person name="Zheng Z."/>
        </authorList>
    </citation>
    <scope>NUCLEOTIDE SEQUENCE</scope>
    <source>
        <strain evidence="6">ZZ-2019</strain>
        <tissue evidence="6">Adductor muscle</tissue>
    </source>
</reference>
<evidence type="ECO:0000256" key="1">
    <source>
        <dbReference type="ARBA" id="ARBA00008535"/>
    </source>
</evidence>
<sequence length="404" mass="46137">MTHGVDASAVNIEGVCASSSDVDDDENELRILLIGKTGVGKSALANIIIGAEVFESEPSPESVTSRCQHHRCRRFGRNIMVVDTPGVFDTKHNQEVILKEISKCYGLTSPGPHAIVMVRRPDRFTEEERETIEIFHKHFGNDLFKYMIMVITSEGSSFREKTKKYMAKTMEIGQKRSQEGTDEEDQTSLLYSVIKMSEDRYLPFNISDDGYTDENQVKDLLQEIDNLVVKNQGKYFTNANFEGVEKCIESYMKEMKNEAEKERDDKISELLESYEHTDDTVALLGHDANTMETASLAGFPIVQYSPSLQRAKKRMTVEDAHKLDLVFAQTARMTRRGQMRNQARDDIQKEKKGILWAIRKLLGVFESAYKWIREQFRAGCNSPTHTAERDQDTKRNAVYQEQSV</sequence>
<dbReference type="InterPro" id="IPR045058">
    <property type="entry name" value="GIMA/IAN/Toc"/>
</dbReference>
<feature type="compositionally biased region" description="Basic and acidic residues" evidence="4">
    <location>
        <begin position="386"/>
        <end position="395"/>
    </location>
</feature>
<dbReference type="FunFam" id="3.40.50.300:FF:000366">
    <property type="entry name" value="GTPase, IMAP family member 2"/>
    <property type="match status" value="1"/>
</dbReference>
<dbReference type="PANTHER" id="PTHR10903">
    <property type="entry name" value="GTPASE, IMAP FAMILY MEMBER-RELATED"/>
    <property type="match status" value="1"/>
</dbReference>
<protein>
    <recommendedName>
        <fullName evidence="5">AIG1-type G domain-containing protein</fullName>
    </recommendedName>
</protein>
<dbReference type="InterPro" id="IPR027417">
    <property type="entry name" value="P-loop_NTPase"/>
</dbReference>
<feature type="domain" description="AIG1-type G" evidence="5">
    <location>
        <begin position="26"/>
        <end position="245"/>
    </location>
</feature>
<evidence type="ECO:0000259" key="5">
    <source>
        <dbReference type="PROSITE" id="PS51720"/>
    </source>
</evidence>
<evidence type="ECO:0000256" key="4">
    <source>
        <dbReference type="SAM" id="MobiDB-lite"/>
    </source>
</evidence>
<accession>A0AA88Y2I5</accession>
<dbReference type="PANTHER" id="PTHR10903:SF184">
    <property type="entry name" value="GTP-BINDING PROTEIN A"/>
    <property type="match status" value="1"/>
</dbReference>
<proteinExistence type="inferred from homology"/>
<dbReference type="PROSITE" id="PS51720">
    <property type="entry name" value="G_AIG1"/>
    <property type="match status" value="1"/>
</dbReference>
<gene>
    <name evidence="6" type="ORF">FSP39_006652</name>
</gene>
<dbReference type="AlphaFoldDB" id="A0AA88Y2I5"/>
<evidence type="ECO:0000256" key="3">
    <source>
        <dbReference type="ARBA" id="ARBA00023134"/>
    </source>
</evidence>
<comment type="similarity">
    <text evidence="1">Belongs to the TRAFAC class TrmE-Era-EngA-EngB-Septin-like GTPase superfamily. AIG1/Toc34/Toc159-like paraseptin GTPase family. IAN subfamily.</text>
</comment>
<evidence type="ECO:0000313" key="7">
    <source>
        <dbReference type="Proteomes" id="UP001186944"/>
    </source>
</evidence>
<name>A0AA88Y2I5_PINIB</name>
<comment type="caution">
    <text evidence="6">The sequence shown here is derived from an EMBL/GenBank/DDBJ whole genome shotgun (WGS) entry which is preliminary data.</text>
</comment>
<organism evidence="6 7">
    <name type="scientific">Pinctada imbricata</name>
    <name type="common">Atlantic pearl-oyster</name>
    <name type="synonym">Pinctada martensii</name>
    <dbReference type="NCBI Taxonomy" id="66713"/>
    <lineage>
        <taxon>Eukaryota</taxon>
        <taxon>Metazoa</taxon>
        <taxon>Spiralia</taxon>
        <taxon>Lophotrochozoa</taxon>
        <taxon>Mollusca</taxon>
        <taxon>Bivalvia</taxon>
        <taxon>Autobranchia</taxon>
        <taxon>Pteriomorphia</taxon>
        <taxon>Pterioida</taxon>
        <taxon>Pterioidea</taxon>
        <taxon>Pteriidae</taxon>
        <taxon>Pinctada</taxon>
    </lineage>
</organism>
<dbReference type="EMBL" id="VSWD01000007">
    <property type="protein sequence ID" value="KAK3097130.1"/>
    <property type="molecule type" value="Genomic_DNA"/>
</dbReference>